<evidence type="ECO:0000259" key="21">
    <source>
        <dbReference type="PROSITE" id="PS51385"/>
    </source>
</evidence>
<evidence type="ECO:0000256" key="14">
    <source>
        <dbReference type="ARBA" id="ARBA00025153"/>
    </source>
</evidence>
<gene>
    <name evidence="17" type="primary">nnrD</name>
    <name evidence="18" type="synonym">nnrE</name>
    <name evidence="22" type="ORF">ACERLL_15830</name>
</gene>
<dbReference type="Gene3D" id="3.40.1190.20">
    <property type="match status" value="1"/>
</dbReference>
<reference evidence="22 23" key="1">
    <citation type="submission" date="2024-08" db="EMBL/GenBank/DDBJ databases">
        <title>Whole-genome sequencing of halo(alkali)philic microorganisms from hypersaline lakes.</title>
        <authorList>
            <person name="Sorokin D.Y."/>
            <person name="Merkel A.Y."/>
            <person name="Messina E."/>
            <person name="Yakimov M."/>
        </authorList>
    </citation>
    <scope>NUCLEOTIDE SEQUENCE [LARGE SCALE GENOMIC DNA]</scope>
    <source>
        <strain evidence="22 23">Cl-TMA</strain>
    </source>
</reference>
<dbReference type="PANTHER" id="PTHR12592:SF0">
    <property type="entry name" value="ATP-DEPENDENT (S)-NAD(P)H-HYDRATE DEHYDRATASE"/>
    <property type="match status" value="1"/>
</dbReference>
<dbReference type="PROSITE" id="PS51385">
    <property type="entry name" value="YJEF_N"/>
    <property type="match status" value="1"/>
</dbReference>
<dbReference type="NCBIfam" id="TIGR00196">
    <property type="entry name" value="yjeF_cterm"/>
    <property type="match status" value="1"/>
</dbReference>
<evidence type="ECO:0000256" key="5">
    <source>
        <dbReference type="ARBA" id="ARBA00022723"/>
    </source>
</evidence>
<keyword evidence="23" id="KW-1185">Reference proteome</keyword>
<feature type="binding site" evidence="17">
    <location>
        <position position="317"/>
    </location>
    <ligand>
        <name>(6S)-NADPHX</name>
        <dbReference type="ChEBI" id="CHEBI:64076"/>
    </ligand>
</feature>
<dbReference type="InterPro" id="IPR029056">
    <property type="entry name" value="Ribokinase-like"/>
</dbReference>
<accession>A0ABV4TY96</accession>
<evidence type="ECO:0000256" key="18">
    <source>
        <dbReference type="HAMAP-Rule" id="MF_01966"/>
    </source>
</evidence>
<evidence type="ECO:0000256" key="1">
    <source>
        <dbReference type="ARBA" id="ARBA00000013"/>
    </source>
</evidence>
<comment type="similarity">
    <text evidence="4 19">In the C-terminal section; belongs to the NnrD/CARKD family.</text>
</comment>
<feature type="domain" description="YjeF N-terminal" evidence="21">
    <location>
        <begin position="11"/>
        <end position="213"/>
    </location>
</feature>
<evidence type="ECO:0000256" key="11">
    <source>
        <dbReference type="ARBA" id="ARBA00023235"/>
    </source>
</evidence>
<comment type="catalytic activity">
    <reaction evidence="16 17 19">
        <text>(6S)-NADPHX + ADP = AMP + phosphate + NADPH + H(+)</text>
        <dbReference type="Rhea" id="RHEA:32235"/>
        <dbReference type="ChEBI" id="CHEBI:15378"/>
        <dbReference type="ChEBI" id="CHEBI:43474"/>
        <dbReference type="ChEBI" id="CHEBI:57783"/>
        <dbReference type="ChEBI" id="CHEBI:64076"/>
        <dbReference type="ChEBI" id="CHEBI:456215"/>
        <dbReference type="ChEBI" id="CHEBI:456216"/>
        <dbReference type="EC" id="4.2.1.136"/>
    </reaction>
</comment>
<evidence type="ECO:0000256" key="6">
    <source>
        <dbReference type="ARBA" id="ARBA00022741"/>
    </source>
</evidence>
<keyword evidence="12 17" id="KW-0456">Lyase</keyword>
<feature type="binding site" evidence="17">
    <location>
        <position position="436"/>
    </location>
    <ligand>
        <name>AMP</name>
        <dbReference type="ChEBI" id="CHEBI:456215"/>
    </ligand>
</feature>
<dbReference type="PIRSF" id="PIRSF017184">
    <property type="entry name" value="Nnr"/>
    <property type="match status" value="1"/>
</dbReference>
<dbReference type="PANTHER" id="PTHR12592">
    <property type="entry name" value="ATP-DEPENDENT (S)-NAD(P)H-HYDRATE DEHYDRATASE FAMILY MEMBER"/>
    <property type="match status" value="1"/>
</dbReference>
<feature type="binding site" evidence="18">
    <location>
        <begin position="60"/>
        <end position="64"/>
    </location>
    <ligand>
        <name>(6S)-NADPHX</name>
        <dbReference type="ChEBI" id="CHEBI:64076"/>
    </ligand>
</feature>
<comment type="function">
    <text evidence="14 19">Bifunctional enzyme that catalyzes the epimerization of the S- and R-forms of NAD(P)HX and the dehydration of the S-form of NAD(P)HX at the expense of ADP, which is converted to AMP. This allows the repair of both epimers of NAD(P)HX, a damaged form of NAD(P)H that is a result of enzymatic or heat-dependent hydration.</text>
</comment>
<evidence type="ECO:0000256" key="9">
    <source>
        <dbReference type="ARBA" id="ARBA00022958"/>
    </source>
</evidence>
<feature type="binding site" evidence="18">
    <location>
        <position position="156"/>
    </location>
    <ligand>
        <name>(6S)-NADPHX</name>
        <dbReference type="ChEBI" id="CHEBI:64076"/>
    </ligand>
</feature>
<comment type="subunit">
    <text evidence="17">Homotetramer.</text>
</comment>
<protein>
    <recommendedName>
        <fullName evidence="19">Bifunctional NAD(P)H-hydrate repair enzyme</fullName>
    </recommendedName>
    <alternativeName>
        <fullName evidence="19">Nicotinamide nucleotide repair protein</fullName>
    </alternativeName>
    <domain>
        <recommendedName>
            <fullName evidence="19">ADP-dependent (S)-NAD(P)H-hydrate dehydratase</fullName>
            <ecNumber evidence="19">4.2.1.136</ecNumber>
        </recommendedName>
        <alternativeName>
            <fullName evidence="19">ADP-dependent NAD(P)HX dehydratase</fullName>
        </alternativeName>
    </domain>
    <domain>
        <recommendedName>
            <fullName evidence="19">NAD(P)H-hydrate epimerase</fullName>
            <ecNumber evidence="19">5.1.99.6</ecNumber>
        </recommendedName>
    </domain>
</protein>
<comment type="similarity">
    <text evidence="18">Belongs to the NnrE/AIBP family.</text>
</comment>
<dbReference type="Pfam" id="PF03853">
    <property type="entry name" value="YjeF_N"/>
    <property type="match status" value="1"/>
</dbReference>
<dbReference type="Proteomes" id="UP001575181">
    <property type="component" value="Unassembled WGS sequence"/>
</dbReference>
<dbReference type="EMBL" id="JBGUAW010000012">
    <property type="protein sequence ID" value="MFA9462284.1"/>
    <property type="molecule type" value="Genomic_DNA"/>
</dbReference>
<dbReference type="NCBIfam" id="TIGR00197">
    <property type="entry name" value="yjeF_nterm"/>
    <property type="match status" value="1"/>
</dbReference>
<evidence type="ECO:0000256" key="4">
    <source>
        <dbReference type="ARBA" id="ARBA00009524"/>
    </source>
</evidence>
<evidence type="ECO:0000256" key="15">
    <source>
        <dbReference type="ARBA" id="ARBA00048238"/>
    </source>
</evidence>
<comment type="catalytic activity">
    <reaction evidence="1 18 19">
        <text>(6R)-NADHX = (6S)-NADHX</text>
        <dbReference type="Rhea" id="RHEA:32215"/>
        <dbReference type="ChEBI" id="CHEBI:64074"/>
        <dbReference type="ChEBI" id="CHEBI:64075"/>
        <dbReference type="EC" id="5.1.99.6"/>
    </reaction>
</comment>
<evidence type="ECO:0000256" key="17">
    <source>
        <dbReference type="HAMAP-Rule" id="MF_01965"/>
    </source>
</evidence>
<dbReference type="SUPFAM" id="SSF53613">
    <property type="entry name" value="Ribokinase-like"/>
    <property type="match status" value="1"/>
</dbReference>
<comment type="similarity">
    <text evidence="3 19">In the N-terminal section; belongs to the NnrE/AIBP family.</text>
</comment>
<keyword evidence="9 18" id="KW-0630">Potassium</keyword>
<feature type="domain" description="YjeF C-terminal" evidence="20">
    <location>
        <begin position="221"/>
        <end position="497"/>
    </location>
</feature>
<proteinExistence type="inferred from homology"/>
<feature type="binding site" evidence="18">
    <location>
        <position position="123"/>
    </location>
    <ligand>
        <name>K(+)</name>
        <dbReference type="ChEBI" id="CHEBI:29103"/>
    </ligand>
</feature>
<evidence type="ECO:0000313" key="22">
    <source>
        <dbReference type="EMBL" id="MFA9462284.1"/>
    </source>
</evidence>
<dbReference type="Pfam" id="PF01256">
    <property type="entry name" value="Carb_kinase"/>
    <property type="match status" value="1"/>
</dbReference>
<evidence type="ECO:0000256" key="7">
    <source>
        <dbReference type="ARBA" id="ARBA00022840"/>
    </source>
</evidence>
<comment type="function">
    <text evidence="18">Catalyzes the epimerization of the S- and R-forms of NAD(P)HX, a damaged form of NAD(P)H that is a result of enzymatic or heat-dependent hydration. This is a prerequisite for the S-specific NAD(P)H-hydrate dehydratase to allow the repair of both epimers of NAD(P)HX.</text>
</comment>
<feature type="binding site" evidence="17">
    <location>
        <position position="370"/>
    </location>
    <ligand>
        <name>(6S)-NADPHX</name>
        <dbReference type="ChEBI" id="CHEBI:64076"/>
    </ligand>
</feature>
<comment type="cofactor">
    <cofactor evidence="17">
        <name>Mg(2+)</name>
        <dbReference type="ChEBI" id="CHEBI:18420"/>
    </cofactor>
</comment>
<dbReference type="Gene3D" id="3.40.50.10260">
    <property type="entry name" value="YjeF N-terminal domain"/>
    <property type="match status" value="1"/>
</dbReference>
<evidence type="ECO:0000256" key="19">
    <source>
        <dbReference type="PIRNR" id="PIRNR017184"/>
    </source>
</evidence>
<feature type="binding site" evidence="18">
    <location>
        <position position="61"/>
    </location>
    <ligand>
        <name>K(+)</name>
        <dbReference type="ChEBI" id="CHEBI:29103"/>
    </ligand>
</feature>
<dbReference type="HAMAP" id="MF_01965">
    <property type="entry name" value="NADHX_dehydratase"/>
    <property type="match status" value="1"/>
</dbReference>
<dbReference type="InterPro" id="IPR036652">
    <property type="entry name" value="YjeF_N_dom_sf"/>
</dbReference>
<feature type="binding site" evidence="17">
    <location>
        <position position="437"/>
    </location>
    <ligand>
        <name>(6S)-NADPHX</name>
        <dbReference type="ChEBI" id="CHEBI:64076"/>
    </ligand>
</feature>
<dbReference type="EC" id="4.2.1.136" evidence="19"/>
<evidence type="ECO:0000256" key="2">
    <source>
        <dbReference type="ARBA" id="ARBA00000909"/>
    </source>
</evidence>
<comment type="caution">
    <text evidence="22">The sequence shown here is derived from an EMBL/GenBank/DDBJ whole genome shotgun (WGS) entry which is preliminary data.</text>
</comment>
<dbReference type="RefSeq" id="WP_373657074.1">
    <property type="nucleotide sequence ID" value="NZ_JBGUAW010000012.1"/>
</dbReference>
<evidence type="ECO:0000256" key="12">
    <source>
        <dbReference type="ARBA" id="ARBA00023239"/>
    </source>
</evidence>
<dbReference type="PROSITE" id="PS51383">
    <property type="entry name" value="YJEF_C_3"/>
    <property type="match status" value="1"/>
</dbReference>
<dbReference type="CDD" id="cd01171">
    <property type="entry name" value="YXKO-related"/>
    <property type="match status" value="1"/>
</dbReference>
<comment type="catalytic activity">
    <reaction evidence="2 18 19">
        <text>(6R)-NADPHX = (6S)-NADPHX</text>
        <dbReference type="Rhea" id="RHEA:32227"/>
        <dbReference type="ChEBI" id="CHEBI:64076"/>
        <dbReference type="ChEBI" id="CHEBI:64077"/>
        <dbReference type="EC" id="5.1.99.6"/>
    </reaction>
</comment>
<comment type="cofactor">
    <cofactor evidence="18 19">
        <name>K(+)</name>
        <dbReference type="ChEBI" id="CHEBI:29103"/>
    </cofactor>
    <text evidence="18 19">Binds 1 potassium ion per subunit.</text>
</comment>
<evidence type="ECO:0000259" key="20">
    <source>
        <dbReference type="PROSITE" id="PS51383"/>
    </source>
</evidence>
<keyword evidence="11 18" id="KW-0413">Isomerase</keyword>
<dbReference type="HAMAP" id="MF_01966">
    <property type="entry name" value="NADHX_epimerase"/>
    <property type="match status" value="1"/>
</dbReference>
<evidence type="ECO:0000256" key="13">
    <source>
        <dbReference type="ARBA" id="ARBA00023268"/>
    </source>
</evidence>
<keyword evidence="13" id="KW-0511">Multifunctional enzyme</keyword>
<feature type="binding site" evidence="17">
    <location>
        <position position="256"/>
    </location>
    <ligand>
        <name>(6S)-NADPHX</name>
        <dbReference type="ChEBI" id="CHEBI:64076"/>
    </ligand>
</feature>
<name>A0ABV4TY96_9GAMM</name>
<keyword evidence="8 17" id="KW-0521">NADP</keyword>
<evidence type="ECO:0000256" key="3">
    <source>
        <dbReference type="ARBA" id="ARBA00006001"/>
    </source>
</evidence>
<feature type="binding site" evidence="17">
    <location>
        <begin position="407"/>
        <end position="411"/>
    </location>
    <ligand>
        <name>AMP</name>
        <dbReference type="ChEBI" id="CHEBI:456215"/>
    </ligand>
</feature>
<evidence type="ECO:0000256" key="10">
    <source>
        <dbReference type="ARBA" id="ARBA00023027"/>
    </source>
</evidence>
<comment type="catalytic activity">
    <reaction evidence="15 17 19">
        <text>(6S)-NADHX + ADP = AMP + phosphate + NADH + H(+)</text>
        <dbReference type="Rhea" id="RHEA:32223"/>
        <dbReference type="ChEBI" id="CHEBI:15378"/>
        <dbReference type="ChEBI" id="CHEBI:43474"/>
        <dbReference type="ChEBI" id="CHEBI:57945"/>
        <dbReference type="ChEBI" id="CHEBI:64074"/>
        <dbReference type="ChEBI" id="CHEBI:456215"/>
        <dbReference type="ChEBI" id="CHEBI:456216"/>
        <dbReference type="EC" id="4.2.1.136"/>
    </reaction>
</comment>
<dbReference type="EC" id="5.1.99.6" evidence="19"/>
<comment type="function">
    <text evidence="17">Catalyzes the dehydration of the S-form of NAD(P)HX at the expense of ADP, which is converted to AMP. Together with NAD(P)HX epimerase, which catalyzes the epimerization of the S- and R-forms, the enzyme allows the repair of both epimers of NAD(P)HX, a damaged form of NAD(P)H that is a result of enzymatic or heat-dependent hydration.</text>
</comment>
<feature type="binding site" evidence="18">
    <location>
        <position position="138"/>
    </location>
    <ligand>
        <name>(6S)-NADPHX</name>
        <dbReference type="ChEBI" id="CHEBI:64076"/>
    </ligand>
</feature>
<feature type="binding site" evidence="18">
    <location>
        <position position="159"/>
    </location>
    <ligand>
        <name>K(+)</name>
        <dbReference type="ChEBI" id="CHEBI:29103"/>
    </ligand>
</feature>
<keyword evidence="10 17" id="KW-0520">NAD</keyword>
<dbReference type="InterPro" id="IPR000631">
    <property type="entry name" value="CARKD"/>
</dbReference>
<dbReference type="SUPFAM" id="SSF64153">
    <property type="entry name" value="YjeF N-terminal domain-like"/>
    <property type="match status" value="1"/>
</dbReference>
<keyword evidence="5 18" id="KW-0479">Metal-binding</keyword>
<organism evidence="22 23">
    <name type="scientific">Thiohalorhabdus methylotrophus</name>
    <dbReference type="NCBI Taxonomy" id="3242694"/>
    <lineage>
        <taxon>Bacteria</taxon>
        <taxon>Pseudomonadati</taxon>
        <taxon>Pseudomonadota</taxon>
        <taxon>Gammaproteobacteria</taxon>
        <taxon>Thiohalorhabdales</taxon>
        <taxon>Thiohalorhabdaceae</taxon>
        <taxon>Thiohalorhabdus</taxon>
    </lineage>
</organism>
<keyword evidence="6 17" id="KW-0547">Nucleotide-binding</keyword>
<dbReference type="InterPro" id="IPR030677">
    <property type="entry name" value="Nnr"/>
</dbReference>
<feature type="binding site" evidence="18">
    <location>
        <begin position="127"/>
        <end position="133"/>
    </location>
    <ligand>
        <name>(6S)-NADPHX</name>
        <dbReference type="ChEBI" id="CHEBI:64076"/>
    </ligand>
</feature>
<evidence type="ECO:0000313" key="23">
    <source>
        <dbReference type="Proteomes" id="UP001575181"/>
    </source>
</evidence>
<evidence type="ECO:0000256" key="16">
    <source>
        <dbReference type="ARBA" id="ARBA00049209"/>
    </source>
</evidence>
<comment type="similarity">
    <text evidence="17">Belongs to the NnrD/CARKD family.</text>
</comment>
<dbReference type="InterPro" id="IPR004443">
    <property type="entry name" value="YjeF_N_dom"/>
</dbReference>
<sequence length="517" mass="53679">MEERLYTAEEVRRLDQAAMNGGIPGLVLMERAGEAVAAAIEAHWPDWRRFRVGVLAGGGNNGGDGYVVARRLRELGGAPELIAAADPGRLRGDAAHAAERWRDAGGDVHSVPDTLAGYDLLVDALLGTGLDREVRSPYRELIEEAAACPAPVVAVDIPSGLNADTGRVLGAAAPAEVTVTFVGLKRGLFTGDGPGIVGEVRYEGLGIPEAIRSEVPVNGRRLTVGPLRQEPRPANAHKGHFGRVVVAGGAPGTTGAAVMAGWSALRSGAGWVVCCLPPETSPLATAHRPELMTAVWDPEAGLPAELGGGGAVAVGPGLGRSDAARRVLEAALARPVPLVIDADGLSLLAEHDGLRDALDRRGEPTVLTPHPGEAARLLGCDSGSIQEDRFGSARRITEKYNAVCCLKGAGTIIQAPDGQYAVSPTGNPGMSMAGQGDILTGVLAAQLAQNGGAPLLATCRAVWAHGRAADRVAQERGPFGYAATECADALPGVWRELTNYQGHEPNRPKRRDHAQGK</sequence>
<keyword evidence="7 17" id="KW-0067">ATP-binding</keyword>
<evidence type="ECO:0000256" key="8">
    <source>
        <dbReference type="ARBA" id="ARBA00022857"/>
    </source>
</evidence>